<name>A0A371EF03_MUCPR</name>
<proteinExistence type="predicted"/>
<evidence type="ECO:0000313" key="1">
    <source>
        <dbReference type="EMBL" id="RDX64620.1"/>
    </source>
</evidence>
<evidence type="ECO:0000313" key="2">
    <source>
        <dbReference type="Proteomes" id="UP000257109"/>
    </source>
</evidence>
<reference evidence="1" key="1">
    <citation type="submission" date="2018-05" db="EMBL/GenBank/DDBJ databases">
        <title>Draft genome of Mucuna pruriens seed.</title>
        <authorList>
            <person name="Nnadi N.E."/>
            <person name="Vos R."/>
            <person name="Hasami M.H."/>
            <person name="Devisetty U.K."/>
            <person name="Aguiy J.C."/>
        </authorList>
    </citation>
    <scope>NUCLEOTIDE SEQUENCE [LARGE SCALE GENOMIC DNA]</scope>
    <source>
        <strain evidence="1">JCA_2017</strain>
    </source>
</reference>
<comment type="caution">
    <text evidence="1">The sequence shown here is derived from an EMBL/GenBank/DDBJ whole genome shotgun (WGS) entry which is preliminary data.</text>
</comment>
<gene>
    <name evidence="1" type="ORF">CR513_56810</name>
</gene>
<dbReference type="EMBL" id="QJKJ01014301">
    <property type="protein sequence ID" value="RDX64620.1"/>
    <property type="molecule type" value="Genomic_DNA"/>
</dbReference>
<keyword evidence="2" id="KW-1185">Reference proteome</keyword>
<dbReference type="Proteomes" id="UP000257109">
    <property type="component" value="Unassembled WGS sequence"/>
</dbReference>
<organism evidence="1 2">
    <name type="scientific">Mucuna pruriens</name>
    <name type="common">Velvet bean</name>
    <name type="synonym">Dolichos pruriens</name>
    <dbReference type="NCBI Taxonomy" id="157652"/>
    <lineage>
        <taxon>Eukaryota</taxon>
        <taxon>Viridiplantae</taxon>
        <taxon>Streptophyta</taxon>
        <taxon>Embryophyta</taxon>
        <taxon>Tracheophyta</taxon>
        <taxon>Spermatophyta</taxon>
        <taxon>Magnoliopsida</taxon>
        <taxon>eudicotyledons</taxon>
        <taxon>Gunneridae</taxon>
        <taxon>Pentapetalae</taxon>
        <taxon>rosids</taxon>
        <taxon>fabids</taxon>
        <taxon>Fabales</taxon>
        <taxon>Fabaceae</taxon>
        <taxon>Papilionoideae</taxon>
        <taxon>50 kb inversion clade</taxon>
        <taxon>NPAAA clade</taxon>
        <taxon>indigoferoid/millettioid clade</taxon>
        <taxon>Phaseoleae</taxon>
        <taxon>Mucuna</taxon>
    </lineage>
</organism>
<sequence>MTNKGQRLSLMWSGFSRSKTTKMKGIVGDNLVMVIVDDSGVNSVSIVVDFHIFNLVRMDVILGISWLGDIGRGLGKLENFIHVIEQNGKKLKLQVNPFWYKSQVSLKFLFLREWDGVYKDDV</sequence>
<feature type="non-terminal residue" evidence="1">
    <location>
        <position position="1"/>
    </location>
</feature>
<protein>
    <submittedName>
        <fullName evidence="1">Uncharacterized protein</fullName>
    </submittedName>
</protein>
<dbReference type="OrthoDB" id="1746660at2759"/>
<dbReference type="AlphaFoldDB" id="A0A371EF03"/>
<accession>A0A371EF03</accession>